<dbReference type="EMBL" id="AJAT01000011">
    <property type="protein sequence ID" value="EOL46261.1"/>
    <property type="molecule type" value="Genomic_DNA"/>
</dbReference>
<keyword evidence="7" id="KW-0067">ATP-binding</keyword>
<evidence type="ECO:0000256" key="2">
    <source>
        <dbReference type="ARBA" id="ARBA00012323"/>
    </source>
</evidence>
<sequence length="319" mass="33999">MIKQMIGIDIGGTTIKLALIDVYGEIHKKWQIPTNITENGRNIPTDIVRSIQQTMLEQNDQQAEIIGIGIGVPGPISPDGQIVVRAVNLGWEDMPLKSAIEKELDIPVVLLNDANAAALGEMWKGAARGKSNLVFVTLGTGVGGGIILNGKVINGVHSSGGEIGHIPIYSQEQRTCGCGNTNCLETFASANGLVKTMQNMMEENQENLSAVDVFTWIEAGDQKAMTALTITVNYLGQAIAGIMNTVDAEEVVIGGGLSGAGDALLIPLKEKIDQFIFPAIRGNYNVSKAQLGNDAGIYGAVYSYLSSNEILTMEETLLR</sequence>
<dbReference type="RefSeq" id="WP_010767738.1">
    <property type="nucleotide sequence ID" value="NZ_ASWE01000002.1"/>
</dbReference>
<dbReference type="InterPro" id="IPR000600">
    <property type="entry name" value="ROK"/>
</dbReference>
<dbReference type="EC" id="2.7.1.2" evidence="2"/>
<evidence type="ECO:0000256" key="5">
    <source>
        <dbReference type="ARBA" id="ARBA00022741"/>
    </source>
</evidence>
<evidence type="ECO:0000256" key="6">
    <source>
        <dbReference type="ARBA" id="ARBA00022777"/>
    </source>
</evidence>
<dbReference type="GO" id="GO:0006096">
    <property type="term" value="P:glycolytic process"/>
    <property type="evidence" value="ECO:0007669"/>
    <property type="project" value="InterPro"/>
</dbReference>
<dbReference type="AlphaFoldDB" id="R3WEF6"/>
<dbReference type="InterPro" id="IPR049874">
    <property type="entry name" value="ROK_cs"/>
</dbReference>
<protein>
    <recommendedName>
        <fullName evidence="3">Glucokinase</fullName>
        <ecNumber evidence="2">2.7.1.2</ecNumber>
    </recommendedName>
    <alternativeName>
        <fullName evidence="8">Glucose kinase</fullName>
    </alternativeName>
</protein>
<name>R3WEF6_9ENTE</name>
<dbReference type="PANTHER" id="PTHR18964:SF149">
    <property type="entry name" value="BIFUNCTIONAL UDP-N-ACETYLGLUCOSAMINE 2-EPIMERASE_N-ACETYLMANNOSAMINE KINASE"/>
    <property type="match status" value="1"/>
</dbReference>
<evidence type="ECO:0000256" key="1">
    <source>
        <dbReference type="ARBA" id="ARBA00006479"/>
    </source>
</evidence>
<proteinExistence type="inferred from homology"/>
<dbReference type="OrthoDB" id="9810372at2"/>
<dbReference type="InterPro" id="IPR004654">
    <property type="entry name" value="ROK_glcA"/>
</dbReference>
<dbReference type="eggNOG" id="COG1940">
    <property type="taxonomic scope" value="Bacteria"/>
</dbReference>
<evidence type="ECO:0000313" key="10">
    <source>
        <dbReference type="Proteomes" id="UP000013785"/>
    </source>
</evidence>
<keyword evidence="4" id="KW-0808">Transferase</keyword>
<dbReference type="GO" id="GO:0005524">
    <property type="term" value="F:ATP binding"/>
    <property type="evidence" value="ECO:0007669"/>
    <property type="project" value="UniProtKB-KW"/>
</dbReference>
<comment type="similarity">
    <text evidence="1">Belongs to the ROK (NagC/XylR) family.</text>
</comment>
<dbReference type="STRING" id="154621.RV11_GL000542"/>
<gene>
    <name evidence="9" type="ORF">UC3_01067</name>
</gene>
<evidence type="ECO:0000256" key="7">
    <source>
        <dbReference type="ARBA" id="ARBA00022840"/>
    </source>
</evidence>
<keyword evidence="5" id="KW-0547">Nucleotide-binding</keyword>
<dbReference type="InterPro" id="IPR043129">
    <property type="entry name" value="ATPase_NBD"/>
</dbReference>
<dbReference type="SUPFAM" id="SSF53067">
    <property type="entry name" value="Actin-like ATPase domain"/>
    <property type="match status" value="1"/>
</dbReference>
<evidence type="ECO:0000313" key="9">
    <source>
        <dbReference type="EMBL" id="EOL46261.1"/>
    </source>
</evidence>
<dbReference type="Pfam" id="PF00480">
    <property type="entry name" value="ROK"/>
    <property type="match status" value="1"/>
</dbReference>
<reference evidence="9 10" key="1">
    <citation type="submission" date="2013-02" db="EMBL/GenBank/DDBJ databases">
        <title>The Genome Sequence of Enterococcus phoeniculicola BAA-412.</title>
        <authorList>
            <consortium name="The Broad Institute Genome Sequencing Platform"/>
            <consortium name="The Broad Institute Genome Sequencing Center for Infectious Disease"/>
            <person name="Earl A.M."/>
            <person name="Gilmore M.S."/>
            <person name="Lebreton F."/>
            <person name="Walker B."/>
            <person name="Young S.K."/>
            <person name="Zeng Q."/>
            <person name="Gargeya S."/>
            <person name="Fitzgerald M."/>
            <person name="Haas B."/>
            <person name="Abouelleil A."/>
            <person name="Alvarado L."/>
            <person name="Arachchi H.M."/>
            <person name="Berlin A.M."/>
            <person name="Chapman S.B."/>
            <person name="Dewar J."/>
            <person name="Goldberg J."/>
            <person name="Griggs A."/>
            <person name="Gujja S."/>
            <person name="Hansen M."/>
            <person name="Howarth C."/>
            <person name="Imamovic A."/>
            <person name="Larimer J."/>
            <person name="McCowan C."/>
            <person name="Murphy C."/>
            <person name="Neiman D."/>
            <person name="Pearson M."/>
            <person name="Priest M."/>
            <person name="Roberts A."/>
            <person name="Saif S."/>
            <person name="Shea T."/>
            <person name="Sisk P."/>
            <person name="Sykes S."/>
            <person name="Wortman J."/>
            <person name="Nusbaum C."/>
            <person name="Birren B."/>
        </authorList>
    </citation>
    <scope>NUCLEOTIDE SEQUENCE [LARGE SCALE GENOMIC DNA]</scope>
    <source>
        <strain evidence="9 10">ATCC BAA-412</strain>
    </source>
</reference>
<dbReference type="PROSITE" id="PS01125">
    <property type="entry name" value="ROK"/>
    <property type="match status" value="1"/>
</dbReference>
<keyword evidence="6" id="KW-0418">Kinase</keyword>
<comment type="caution">
    <text evidence="9">The sequence shown here is derived from an EMBL/GenBank/DDBJ whole genome shotgun (WGS) entry which is preliminary data.</text>
</comment>
<dbReference type="GO" id="GO:0005737">
    <property type="term" value="C:cytoplasm"/>
    <property type="evidence" value="ECO:0007669"/>
    <property type="project" value="InterPro"/>
</dbReference>
<dbReference type="Gene3D" id="3.30.420.40">
    <property type="match status" value="2"/>
</dbReference>
<evidence type="ECO:0000256" key="4">
    <source>
        <dbReference type="ARBA" id="ARBA00022679"/>
    </source>
</evidence>
<dbReference type="NCBIfam" id="TIGR00744">
    <property type="entry name" value="ROK_glcA_fam"/>
    <property type="match status" value="1"/>
</dbReference>
<accession>R3WEF6</accession>
<evidence type="ECO:0000256" key="8">
    <source>
        <dbReference type="ARBA" id="ARBA00032386"/>
    </source>
</evidence>
<keyword evidence="10" id="KW-1185">Reference proteome</keyword>
<organism evidence="9 10">
    <name type="scientific">Enterococcus phoeniculicola ATCC BAA-412</name>
    <dbReference type="NCBI Taxonomy" id="1158610"/>
    <lineage>
        <taxon>Bacteria</taxon>
        <taxon>Bacillati</taxon>
        <taxon>Bacillota</taxon>
        <taxon>Bacilli</taxon>
        <taxon>Lactobacillales</taxon>
        <taxon>Enterococcaceae</taxon>
        <taxon>Enterococcus</taxon>
    </lineage>
</organism>
<dbReference type="HOGENOM" id="CLU_036604_0_1_9"/>
<dbReference type="PATRIC" id="fig|1158610.3.peg.1047"/>
<evidence type="ECO:0000256" key="3">
    <source>
        <dbReference type="ARBA" id="ARBA00014701"/>
    </source>
</evidence>
<dbReference type="Proteomes" id="UP000013785">
    <property type="component" value="Unassembled WGS sequence"/>
</dbReference>
<dbReference type="PANTHER" id="PTHR18964">
    <property type="entry name" value="ROK (REPRESSOR, ORF, KINASE) FAMILY"/>
    <property type="match status" value="1"/>
</dbReference>
<dbReference type="GO" id="GO:0004340">
    <property type="term" value="F:glucokinase activity"/>
    <property type="evidence" value="ECO:0007669"/>
    <property type="project" value="UniProtKB-EC"/>
</dbReference>